<gene>
    <name evidence="11" type="primary">ATPK</name>
</gene>
<protein>
    <submittedName>
        <fullName evidence="11">ATP synthase subunit f, mitochondrial</fullName>
    </submittedName>
</protein>
<dbReference type="Pfam" id="PF10206">
    <property type="entry name" value="WRW"/>
    <property type="match status" value="1"/>
</dbReference>
<evidence type="ECO:0000256" key="3">
    <source>
        <dbReference type="ARBA" id="ARBA00022448"/>
    </source>
</evidence>
<keyword evidence="10" id="KW-1133">Transmembrane helix</keyword>
<name>C1C1Z1_CALCM</name>
<dbReference type="GO" id="GO:0045259">
    <property type="term" value="C:proton-transporting ATP synthase complex"/>
    <property type="evidence" value="ECO:0007669"/>
    <property type="project" value="UniProtKB-KW"/>
</dbReference>
<keyword evidence="8 10" id="KW-0472">Membrane</keyword>
<keyword evidence="7" id="KW-0496">Mitochondrion</keyword>
<keyword evidence="3" id="KW-0813">Transport</keyword>
<accession>C1C1Z1</accession>
<evidence type="ECO:0000256" key="10">
    <source>
        <dbReference type="SAM" id="Phobius"/>
    </source>
</evidence>
<evidence type="ECO:0000256" key="1">
    <source>
        <dbReference type="ARBA" id="ARBA00004325"/>
    </source>
</evidence>
<dbReference type="AlphaFoldDB" id="C1C1Z1"/>
<dbReference type="PANTHER" id="PTHR13080:SF20">
    <property type="entry name" value="ATP SYNTHASE SUBUNIT F, MITOCHONDRIAL-RELATED"/>
    <property type="match status" value="1"/>
</dbReference>
<evidence type="ECO:0000313" key="11">
    <source>
        <dbReference type="EMBL" id="ACO15294.1"/>
    </source>
</evidence>
<evidence type="ECO:0000256" key="6">
    <source>
        <dbReference type="ARBA" id="ARBA00023065"/>
    </source>
</evidence>
<evidence type="ECO:0000256" key="4">
    <source>
        <dbReference type="ARBA" id="ARBA00022547"/>
    </source>
</evidence>
<comment type="subcellular location">
    <subcellularLocation>
        <location evidence="1">Mitochondrion membrane</location>
    </subcellularLocation>
</comment>
<keyword evidence="5" id="KW-0375">Hydrogen ion transport</keyword>
<dbReference type="GO" id="GO:0042776">
    <property type="term" value="P:proton motive force-driven mitochondrial ATP synthesis"/>
    <property type="evidence" value="ECO:0007669"/>
    <property type="project" value="TreeGrafter"/>
</dbReference>
<keyword evidence="4" id="KW-0138">CF(0)</keyword>
<evidence type="ECO:0000256" key="2">
    <source>
        <dbReference type="ARBA" id="ARBA00005895"/>
    </source>
</evidence>
<dbReference type="PANTHER" id="PTHR13080">
    <property type="entry name" value="ATP SYNTHASE F CHAIN, MITOCHONDRIAL-RELATED"/>
    <property type="match status" value="1"/>
</dbReference>
<evidence type="ECO:0000256" key="9">
    <source>
        <dbReference type="ARBA" id="ARBA00023310"/>
    </source>
</evidence>
<evidence type="ECO:0000256" key="5">
    <source>
        <dbReference type="ARBA" id="ARBA00022781"/>
    </source>
</evidence>
<feature type="transmembrane region" description="Helical" evidence="10">
    <location>
        <begin position="75"/>
        <end position="96"/>
    </location>
</feature>
<comment type="similarity">
    <text evidence="2">Belongs to the ATPase F chain family.</text>
</comment>
<keyword evidence="10" id="KW-0812">Transmembrane</keyword>
<dbReference type="EMBL" id="BT080870">
    <property type="protein sequence ID" value="ACO15294.1"/>
    <property type="molecule type" value="mRNA"/>
</dbReference>
<evidence type="ECO:0000256" key="7">
    <source>
        <dbReference type="ARBA" id="ARBA00023128"/>
    </source>
</evidence>
<keyword evidence="6" id="KW-0406">Ion transport</keyword>
<organism evidence="11">
    <name type="scientific">Caligus clemensi</name>
    <name type="common">Sea louse</name>
    <dbReference type="NCBI Taxonomy" id="344056"/>
    <lineage>
        <taxon>Eukaryota</taxon>
        <taxon>Metazoa</taxon>
        <taxon>Ecdysozoa</taxon>
        <taxon>Arthropoda</taxon>
        <taxon>Crustacea</taxon>
        <taxon>Multicrustacea</taxon>
        <taxon>Hexanauplia</taxon>
        <taxon>Copepoda</taxon>
        <taxon>Siphonostomatoida</taxon>
        <taxon>Caligidae</taxon>
        <taxon>Caligus</taxon>
    </lineage>
</organism>
<reference evidence="11" key="1">
    <citation type="submission" date="2009-03" db="EMBL/GenBank/DDBJ databases">
        <title>Caligus clemensi ESTs and full-length cDNAs.</title>
        <authorList>
            <person name="Yasuike M."/>
            <person name="von Schalburg K."/>
            <person name="Cooper G."/>
            <person name="Leong J."/>
            <person name="Jones S.R.M."/>
            <person name="Koop B.F."/>
        </authorList>
    </citation>
    <scope>NUCLEOTIDE SEQUENCE</scope>
    <source>
        <tissue evidence="11">Whole</tissue>
    </source>
</reference>
<evidence type="ECO:0000256" key="8">
    <source>
        <dbReference type="ARBA" id="ARBA00023136"/>
    </source>
</evidence>
<proteinExistence type="evidence at transcript level"/>
<keyword evidence="9" id="KW-0066">ATP synthesis</keyword>
<dbReference type="InterPro" id="IPR019344">
    <property type="entry name" value="F1F0-ATPsyn_F_prd"/>
</dbReference>
<dbReference type="GO" id="GO:0031966">
    <property type="term" value="C:mitochondrial membrane"/>
    <property type="evidence" value="ECO:0007669"/>
    <property type="project" value="UniProtKB-SubCell"/>
</dbReference>
<sequence>MLGLGELPAEYNRAVHGPYDPAVYYGKKDTKFGDVKLKELPSWLSRRSFSPVAMGRAMSRGYWRWAHKFYFPRNAGAAAIIQVIAATSLVSYIVNFKRISHHKNRKYHW</sequence>
<dbReference type="GO" id="GO:0046933">
    <property type="term" value="F:proton-transporting ATP synthase activity, rotational mechanism"/>
    <property type="evidence" value="ECO:0007669"/>
    <property type="project" value="TreeGrafter"/>
</dbReference>